<feature type="region of interest" description="Disordered" evidence="1">
    <location>
        <begin position="187"/>
        <end position="260"/>
    </location>
</feature>
<evidence type="ECO:0000313" key="2">
    <source>
        <dbReference type="EMBL" id="KAF2866422.1"/>
    </source>
</evidence>
<dbReference type="AlphaFoldDB" id="A0A7C8M8B9"/>
<name>A0A7C8M8B9_9PLEO</name>
<protein>
    <submittedName>
        <fullName evidence="2">Uncharacterized protein</fullName>
    </submittedName>
</protein>
<keyword evidence="3" id="KW-1185">Reference proteome</keyword>
<evidence type="ECO:0000313" key="3">
    <source>
        <dbReference type="Proteomes" id="UP000481861"/>
    </source>
</evidence>
<feature type="compositionally biased region" description="Basic and acidic residues" evidence="1">
    <location>
        <begin position="228"/>
        <end position="242"/>
    </location>
</feature>
<comment type="caution">
    <text evidence="2">The sequence shown here is derived from an EMBL/GenBank/DDBJ whole genome shotgun (WGS) entry which is preliminary data.</text>
</comment>
<dbReference type="Proteomes" id="UP000481861">
    <property type="component" value="Unassembled WGS sequence"/>
</dbReference>
<accession>A0A7C8M8B9</accession>
<evidence type="ECO:0000256" key="1">
    <source>
        <dbReference type="SAM" id="MobiDB-lite"/>
    </source>
</evidence>
<feature type="compositionally biased region" description="Polar residues" evidence="1">
    <location>
        <begin position="190"/>
        <end position="206"/>
    </location>
</feature>
<proteinExistence type="predicted"/>
<sequence length="260" mass="29185">MSLPRRKPRSETGNRRLSARANSSAVWRFTTCCAKGVFCVLRFAFCVSRSLGLRIRFWGCAISHSGFWKFESLSAARYKFYMLPLVPCCFLPIASSFVCAIRACYRISSFGYRTPPPFTMSHPPSKHHQDTTVSYMGDWVSNRHSTALCPPKPRLQPSDDNAPALEPHPQLPTIASRDTASILAEHIPTASMQSPQLTPTQRWLQESSREEPWRPFASPPQNSSHNQLRAERPSRTRSRADGTHTSPIARAESPQPRCGG</sequence>
<feature type="region of interest" description="Disordered" evidence="1">
    <location>
        <begin position="148"/>
        <end position="171"/>
    </location>
</feature>
<dbReference type="EMBL" id="JAADJZ010000028">
    <property type="protein sequence ID" value="KAF2866422.1"/>
    <property type="molecule type" value="Genomic_DNA"/>
</dbReference>
<gene>
    <name evidence="2" type="ORF">BDV95DRAFT_210111</name>
</gene>
<organism evidence="2 3">
    <name type="scientific">Massariosphaeria phaeospora</name>
    <dbReference type="NCBI Taxonomy" id="100035"/>
    <lineage>
        <taxon>Eukaryota</taxon>
        <taxon>Fungi</taxon>
        <taxon>Dikarya</taxon>
        <taxon>Ascomycota</taxon>
        <taxon>Pezizomycotina</taxon>
        <taxon>Dothideomycetes</taxon>
        <taxon>Pleosporomycetidae</taxon>
        <taxon>Pleosporales</taxon>
        <taxon>Pleosporales incertae sedis</taxon>
        <taxon>Massariosphaeria</taxon>
    </lineage>
</organism>
<reference evidence="2 3" key="1">
    <citation type="submission" date="2020-01" db="EMBL/GenBank/DDBJ databases">
        <authorList>
            <consortium name="DOE Joint Genome Institute"/>
            <person name="Haridas S."/>
            <person name="Albert R."/>
            <person name="Binder M."/>
            <person name="Bloem J."/>
            <person name="Labutti K."/>
            <person name="Salamov A."/>
            <person name="Andreopoulos B."/>
            <person name="Baker S.E."/>
            <person name="Barry K."/>
            <person name="Bills G."/>
            <person name="Bluhm B.H."/>
            <person name="Cannon C."/>
            <person name="Castanera R."/>
            <person name="Culley D.E."/>
            <person name="Daum C."/>
            <person name="Ezra D."/>
            <person name="Gonzalez J.B."/>
            <person name="Henrissat B."/>
            <person name="Kuo A."/>
            <person name="Liang C."/>
            <person name="Lipzen A."/>
            <person name="Lutzoni F."/>
            <person name="Magnuson J."/>
            <person name="Mondo S."/>
            <person name="Nolan M."/>
            <person name="Ohm R."/>
            <person name="Pangilinan J."/>
            <person name="Park H.-J.H."/>
            <person name="Ramirez L."/>
            <person name="Alfaro M."/>
            <person name="Sun H."/>
            <person name="Tritt A."/>
            <person name="Yoshinaga Y."/>
            <person name="Zwiers L.-H.L."/>
            <person name="Turgeon B.G."/>
            <person name="Goodwin S.B."/>
            <person name="Spatafora J.W."/>
            <person name="Crous P.W."/>
            <person name="Grigoriev I.V."/>
        </authorList>
    </citation>
    <scope>NUCLEOTIDE SEQUENCE [LARGE SCALE GENOMIC DNA]</scope>
    <source>
        <strain evidence="2 3">CBS 611.86</strain>
    </source>
</reference>